<reference evidence="22" key="3">
    <citation type="submission" date="2025-09" db="UniProtKB">
        <authorList>
            <consortium name="Ensembl"/>
        </authorList>
    </citation>
    <scope>IDENTIFICATION</scope>
</reference>
<evidence type="ECO:0000256" key="13">
    <source>
        <dbReference type="ARBA" id="ARBA00022859"/>
    </source>
</evidence>
<evidence type="ECO:0000256" key="6">
    <source>
        <dbReference type="ARBA" id="ARBA00022553"/>
    </source>
</evidence>
<feature type="compositionally biased region" description="Pro residues" evidence="20">
    <location>
        <begin position="68"/>
        <end position="79"/>
    </location>
</feature>
<dbReference type="SMART" id="SM00276">
    <property type="entry name" value="GLECT"/>
    <property type="match status" value="1"/>
</dbReference>
<dbReference type="InterPro" id="IPR001079">
    <property type="entry name" value="Galectin_CRD"/>
</dbReference>
<dbReference type="GO" id="GO:0008380">
    <property type="term" value="P:RNA splicing"/>
    <property type="evidence" value="ECO:0007669"/>
    <property type="project" value="UniProtKB-KW"/>
</dbReference>
<evidence type="ECO:0000256" key="20">
    <source>
        <dbReference type="SAM" id="MobiDB-lite"/>
    </source>
</evidence>
<evidence type="ECO:0000256" key="8">
    <source>
        <dbReference type="ARBA" id="ARBA00022664"/>
    </source>
</evidence>
<keyword evidence="10 19" id="KW-0430">Lectin</keyword>
<feature type="domain" description="Galectin" evidence="21">
    <location>
        <begin position="169"/>
        <end position="303"/>
    </location>
</feature>
<dbReference type="GO" id="GO:0030593">
    <property type="term" value="P:neutrophil chemotaxis"/>
    <property type="evidence" value="ECO:0007669"/>
    <property type="project" value="TreeGrafter"/>
</dbReference>
<keyword evidence="11" id="KW-0677">Repeat</keyword>
<evidence type="ECO:0000313" key="22">
    <source>
        <dbReference type="Ensembl" id="ENSAPLP00020025383.1"/>
    </source>
</evidence>
<evidence type="ECO:0000256" key="18">
    <source>
        <dbReference type="ARBA" id="ARBA00023242"/>
    </source>
</evidence>
<dbReference type="PANTHER" id="PTHR11346:SF26">
    <property type="entry name" value="GALECTIN-3"/>
    <property type="match status" value="1"/>
</dbReference>
<dbReference type="GO" id="GO:0006397">
    <property type="term" value="P:mRNA processing"/>
    <property type="evidence" value="ECO:0007669"/>
    <property type="project" value="UniProtKB-KW"/>
</dbReference>
<evidence type="ECO:0000256" key="17">
    <source>
        <dbReference type="ARBA" id="ARBA00023187"/>
    </source>
</evidence>
<dbReference type="GO" id="GO:0002548">
    <property type="term" value="P:monocyte chemotaxis"/>
    <property type="evidence" value="ECO:0007669"/>
    <property type="project" value="TreeGrafter"/>
</dbReference>
<dbReference type="Ensembl" id="ENSAPLT00020027372.1">
    <property type="protein sequence ID" value="ENSAPLP00020025383.1"/>
    <property type="gene ID" value="ENSAPLG00020017448.1"/>
</dbReference>
<proteinExistence type="predicted"/>
<evidence type="ECO:0000256" key="11">
    <source>
        <dbReference type="ARBA" id="ARBA00022737"/>
    </source>
</evidence>
<keyword evidence="5" id="KW-0964">Secreted</keyword>
<feature type="region of interest" description="Disordered" evidence="20">
    <location>
        <begin position="60"/>
        <end position="90"/>
    </location>
</feature>
<evidence type="ECO:0000256" key="10">
    <source>
        <dbReference type="ARBA" id="ARBA00022734"/>
    </source>
</evidence>
<dbReference type="SMART" id="SM00908">
    <property type="entry name" value="Gal-bind_lectin"/>
    <property type="match status" value="1"/>
</dbReference>
<dbReference type="GO" id="GO:0043236">
    <property type="term" value="F:laminin binding"/>
    <property type="evidence" value="ECO:0007669"/>
    <property type="project" value="TreeGrafter"/>
</dbReference>
<dbReference type="Pfam" id="PF00337">
    <property type="entry name" value="Gal-bind_lectin"/>
    <property type="match status" value="1"/>
</dbReference>
<reference evidence="22" key="2">
    <citation type="submission" date="2025-08" db="UniProtKB">
        <authorList>
            <consortium name="Ensembl"/>
        </authorList>
    </citation>
    <scope>IDENTIFICATION</scope>
</reference>
<dbReference type="GO" id="GO:0050918">
    <property type="term" value="P:positive chemotaxis"/>
    <property type="evidence" value="ECO:0007669"/>
    <property type="project" value="TreeGrafter"/>
</dbReference>
<dbReference type="Gene3D" id="2.60.120.200">
    <property type="match status" value="1"/>
</dbReference>
<evidence type="ECO:0000256" key="14">
    <source>
        <dbReference type="ARBA" id="ARBA00022972"/>
    </source>
</evidence>
<dbReference type="GO" id="GO:0048246">
    <property type="term" value="P:macrophage chemotaxis"/>
    <property type="evidence" value="ECO:0007669"/>
    <property type="project" value="TreeGrafter"/>
</dbReference>
<evidence type="ECO:0000256" key="1">
    <source>
        <dbReference type="ARBA" id="ARBA00004123"/>
    </source>
</evidence>
<keyword evidence="4" id="KW-0963">Cytoplasm</keyword>
<dbReference type="GO" id="GO:0048030">
    <property type="term" value="F:disaccharide binding"/>
    <property type="evidence" value="ECO:0007669"/>
    <property type="project" value="TreeGrafter"/>
</dbReference>
<keyword evidence="17" id="KW-0508">mRNA splicing</keyword>
<evidence type="ECO:0000313" key="23">
    <source>
        <dbReference type="Proteomes" id="UP000694400"/>
    </source>
</evidence>
<dbReference type="GO" id="GO:0030154">
    <property type="term" value="P:cell differentiation"/>
    <property type="evidence" value="ECO:0007669"/>
    <property type="project" value="UniProtKB-KW"/>
</dbReference>
<feature type="region of interest" description="Disordered" evidence="20">
    <location>
        <begin position="132"/>
        <end position="171"/>
    </location>
</feature>
<dbReference type="GO" id="GO:2001237">
    <property type="term" value="P:negative regulation of extrinsic apoptotic signaling pathway"/>
    <property type="evidence" value="ECO:0007669"/>
    <property type="project" value="TreeGrafter"/>
</dbReference>
<evidence type="ECO:0000256" key="7">
    <source>
        <dbReference type="ARBA" id="ARBA00022588"/>
    </source>
</evidence>
<dbReference type="GO" id="GO:0005681">
    <property type="term" value="C:spliceosomal complex"/>
    <property type="evidence" value="ECO:0007669"/>
    <property type="project" value="UniProtKB-KW"/>
</dbReference>
<evidence type="ECO:0000256" key="5">
    <source>
        <dbReference type="ARBA" id="ARBA00022525"/>
    </source>
</evidence>
<feature type="compositionally biased region" description="Pro residues" evidence="20">
    <location>
        <begin position="149"/>
        <end position="158"/>
    </location>
</feature>
<dbReference type="GO" id="GO:0048245">
    <property type="term" value="P:eosinophil chemotaxis"/>
    <property type="evidence" value="ECO:0007669"/>
    <property type="project" value="TreeGrafter"/>
</dbReference>
<evidence type="ECO:0000259" key="21">
    <source>
        <dbReference type="PROSITE" id="PS51304"/>
    </source>
</evidence>
<organism evidence="22 23">
    <name type="scientific">Anas platyrhynchos</name>
    <name type="common">Mallard</name>
    <name type="synonym">Anas boschas</name>
    <dbReference type="NCBI Taxonomy" id="8839"/>
    <lineage>
        <taxon>Eukaryota</taxon>
        <taxon>Metazoa</taxon>
        <taxon>Chordata</taxon>
        <taxon>Craniata</taxon>
        <taxon>Vertebrata</taxon>
        <taxon>Euteleostomi</taxon>
        <taxon>Archelosauria</taxon>
        <taxon>Archosauria</taxon>
        <taxon>Dinosauria</taxon>
        <taxon>Saurischia</taxon>
        <taxon>Theropoda</taxon>
        <taxon>Coelurosauria</taxon>
        <taxon>Aves</taxon>
        <taxon>Neognathae</taxon>
        <taxon>Galloanserae</taxon>
        <taxon>Anseriformes</taxon>
        <taxon>Anatidae</taxon>
        <taxon>Anatinae</taxon>
        <taxon>Anas</taxon>
    </lineage>
</organism>
<comment type="subcellular location">
    <subcellularLocation>
        <location evidence="2">Cytoplasm</location>
    </subcellularLocation>
    <subcellularLocation>
        <location evidence="1">Nucleus</location>
    </subcellularLocation>
    <subcellularLocation>
        <location evidence="3">Secreted</location>
    </subcellularLocation>
</comment>
<keyword evidence="13" id="KW-0391">Immunity</keyword>
<evidence type="ECO:0000256" key="16">
    <source>
        <dbReference type="ARBA" id="ARBA00023157"/>
    </source>
</evidence>
<sequence length="305" mass="32127">MADGFSVSIDVFKNCGTRCCSIALKGGLLVGLGPGGAPPDSACPTSPSSSFPLCPQLADALATSNNPNPNPNAPMPHGWPSPAWGNQPAPGPYPGAPGPYPGAPGPYPGAPGAYPGAPGAYPGAPGLYPGAPGPYPGAPGPHHGQPGPHQGPPGPHPGQPGQYPGAPGPHLPLPAGLMPRLLITITGDGELIRYCLCRFSLDFKRGEDVAFHFNPRFKEDNRRVIVCNSKFHNNWGKEDRSAPRFPFEPGMPFKLQILCEGDHFKIAVNDAHLMQYNFREKRLNEITQLCINGDITLTSVLTTMI</sequence>
<keyword evidence="16" id="KW-1015">Disulfide bond</keyword>
<evidence type="ECO:0000256" key="2">
    <source>
        <dbReference type="ARBA" id="ARBA00004496"/>
    </source>
</evidence>
<keyword evidence="7" id="KW-0399">Innate immunity</keyword>
<keyword evidence="12" id="KW-0221">Differentiation</keyword>
<dbReference type="InterPro" id="IPR013320">
    <property type="entry name" value="ConA-like_dom_sf"/>
</dbReference>
<dbReference type="Proteomes" id="UP000694400">
    <property type="component" value="Chromosome 5"/>
</dbReference>
<dbReference type="GO" id="GO:0001772">
    <property type="term" value="C:immunological synapse"/>
    <property type="evidence" value="ECO:0007669"/>
    <property type="project" value="TreeGrafter"/>
</dbReference>
<keyword evidence="6" id="KW-0597">Phosphoprotein</keyword>
<dbReference type="AlphaFoldDB" id="A0A8B9TRC8"/>
<dbReference type="GO" id="GO:0005615">
    <property type="term" value="C:extracellular space"/>
    <property type="evidence" value="ECO:0007669"/>
    <property type="project" value="TreeGrafter"/>
</dbReference>
<protein>
    <recommendedName>
        <fullName evidence="19">Galectin</fullName>
    </recommendedName>
</protein>
<keyword evidence="9" id="KW-0747">Spliceosome</keyword>
<evidence type="ECO:0000256" key="4">
    <source>
        <dbReference type="ARBA" id="ARBA00022490"/>
    </source>
</evidence>
<dbReference type="PROSITE" id="PS51304">
    <property type="entry name" value="GALECTIN"/>
    <property type="match status" value="1"/>
</dbReference>
<evidence type="ECO:0000256" key="12">
    <source>
        <dbReference type="ARBA" id="ARBA00022782"/>
    </source>
</evidence>
<dbReference type="PANTHER" id="PTHR11346">
    <property type="entry name" value="GALECTIN"/>
    <property type="match status" value="1"/>
</dbReference>
<dbReference type="GO" id="GO:0005737">
    <property type="term" value="C:cytoplasm"/>
    <property type="evidence" value="ECO:0007669"/>
    <property type="project" value="UniProtKB-SubCell"/>
</dbReference>
<dbReference type="GO" id="GO:0045806">
    <property type="term" value="P:negative regulation of endocytosis"/>
    <property type="evidence" value="ECO:0007669"/>
    <property type="project" value="TreeGrafter"/>
</dbReference>
<keyword evidence="8" id="KW-0507">mRNA processing</keyword>
<evidence type="ECO:0000256" key="3">
    <source>
        <dbReference type="ARBA" id="ARBA00004613"/>
    </source>
</evidence>
<evidence type="ECO:0000256" key="19">
    <source>
        <dbReference type="RuleBase" id="RU102079"/>
    </source>
</evidence>
<dbReference type="InterPro" id="IPR044156">
    <property type="entry name" value="Galectin-like"/>
</dbReference>
<keyword evidence="15" id="KW-0007">Acetylation</keyword>
<dbReference type="CDD" id="cd00070">
    <property type="entry name" value="GLECT"/>
    <property type="match status" value="1"/>
</dbReference>
<accession>A0A8B9TRC8</accession>
<dbReference type="GO" id="GO:0045087">
    <property type="term" value="P:innate immune response"/>
    <property type="evidence" value="ECO:0007669"/>
    <property type="project" value="UniProtKB-KW"/>
</dbReference>
<dbReference type="GO" id="GO:0019863">
    <property type="term" value="F:IgE binding"/>
    <property type="evidence" value="ECO:0007669"/>
    <property type="project" value="UniProtKB-KW"/>
</dbReference>
<dbReference type="GO" id="GO:0090280">
    <property type="term" value="P:positive regulation of calcium ion import"/>
    <property type="evidence" value="ECO:0007669"/>
    <property type="project" value="TreeGrafter"/>
</dbReference>
<evidence type="ECO:0000256" key="9">
    <source>
        <dbReference type="ARBA" id="ARBA00022728"/>
    </source>
</evidence>
<reference evidence="22" key="1">
    <citation type="submission" date="2019-08" db="EMBL/GenBank/DDBJ databases">
        <title>Three high-quality genomes provides insights into domestication of ducks.</title>
        <authorList>
            <person name="Hou Z.C."/>
            <person name="Zhu F."/>
            <person name="Yin Z.T."/>
            <person name="Zhang F."/>
        </authorList>
    </citation>
    <scope>NUCLEOTIDE SEQUENCE [LARGE SCALE GENOMIC DNA]</scope>
</reference>
<name>A0A8B9TRC8_ANAPL</name>
<evidence type="ECO:0000256" key="15">
    <source>
        <dbReference type="ARBA" id="ARBA00022990"/>
    </source>
</evidence>
<keyword evidence="14" id="KW-0389">IgE-binding protein</keyword>
<dbReference type="SUPFAM" id="SSF49899">
    <property type="entry name" value="Concanavalin A-like lectins/glucanases"/>
    <property type="match status" value="1"/>
</dbReference>
<dbReference type="FunFam" id="2.60.120.200:FF:000023">
    <property type="entry name" value="Galectin"/>
    <property type="match status" value="1"/>
</dbReference>
<keyword evidence="18" id="KW-0539">Nucleus</keyword>